<accession>A0A0S2HXS1</accession>
<reference evidence="1 2" key="1">
    <citation type="submission" date="2015-11" db="EMBL/GenBank/DDBJ databases">
        <title>Description and complete genome sequence of a novel strain predominating in hypersaline microbial mats and representing a new family of the Bacteriodetes phylum.</title>
        <authorList>
            <person name="Spring S."/>
            <person name="Bunk B."/>
            <person name="Sproer C."/>
            <person name="Klenk H.-P."/>
        </authorList>
    </citation>
    <scope>NUCLEOTIDE SEQUENCE [LARGE SCALE GENOMIC DNA]</scope>
    <source>
        <strain evidence="1 2">L21-Spi-D4</strain>
    </source>
</reference>
<proteinExistence type="predicted"/>
<organism evidence="1 2">
    <name type="scientific">Salinivirga cyanobacteriivorans</name>
    <dbReference type="NCBI Taxonomy" id="1307839"/>
    <lineage>
        <taxon>Bacteria</taxon>
        <taxon>Pseudomonadati</taxon>
        <taxon>Bacteroidota</taxon>
        <taxon>Bacteroidia</taxon>
        <taxon>Bacteroidales</taxon>
        <taxon>Salinivirgaceae</taxon>
        <taxon>Salinivirga</taxon>
    </lineage>
</organism>
<evidence type="ECO:0000313" key="2">
    <source>
        <dbReference type="Proteomes" id="UP000064893"/>
    </source>
</evidence>
<sequence>MKKIQFIETPDDFSKMEMNELKGGSCNSMCLILAGNEDKMEKSILKKQNEKSLNGEDDEKRFTLSNLLYAGRGGFCLVFMFDD</sequence>
<dbReference type="KEGG" id="blq:L21SP5_01225"/>
<name>A0A0S2HXS1_9BACT</name>
<dbReference type="EMBL" id="CP013118">
    <property type="protein sequence ID" value="ALO14880.1"/>
    <property type="molecule type" value="Genomic_DNA"/>
</dbReference>
<dbReference type="STRING" id="1307839.L21SP5_01225"/>
<gene>
    <name evidence="1" type="ORF">L21SP5_01225</name>
</gene>
<keyword evidence="2" id="KW-1185">Reference proteome</keyword>
<protein>
    <submittedName>
        <fullName evidence="1">Uncharacterized protein</fullName>
    </submittedName>
</protein>
<dbReference type="Proteomes" id="UP000064893">
    <property type="component" value="Chromosome"/>
</dbReference>
<evidence type="ECO:0000313" key="1">
    <source>
        <dbReference type="EMBL" id="ALO14880.1"/>
    </source>
</evidence>
<dbReference type="RefSeq" id="WP_057952393.1">
    <property type="nucleotide sequence ID" value="NZ_CP013118.1"/>
</dbReference>
<dbReference type="AlphaFoldDB" id="A0A0S2HXS1"/>